<evidence type="ECO:0000313" key="3">
    <source>
        <dbReference type="Proteomes" id="UP000004994"/>
    </source>
</evidence>
<dbReference type="GO" id="GO:0005634">
    <property type="term" value="C:nucleus"/>
    <property type="evidence" value="ECO:0000318"/>
    <property type="project" value="GO_Central"/>
</dbReference>
<feature type="domain" description="Transcription factor CBF/NF-Y/archaeal histone" evidence="1">
    <location>
        <begin position="34"/>
        <end position="64"/>
    </location>
</feature>
<organism evidence="2">
    <name type="scientific">Solanum lycopersicum</name>
    <name type="common">Tomato</name>
    <name type="synonym">Lycopersicon esculentum</name>
    <dbReference type="NCBI Taxonomy" id="4081"/>
    <lineage>
        <taxon>Eukaryota</taxon>
        <taxon>Viridiplantae</taxon>
        <taxon>Streptophyta</taxon>
        <taxon>Embryophyta</taxon>
        <taxon>Tracheophyta</taxon>
        <taxon>Spermatophyta</taxon>
        <taxon>Magnoliopsida</taxon>
        <taxon>eudicotyledons</taxon>
        <taxon>Gunneridae</taxon>
        <taxon>Pentapetalae</taxon>
        <taxon>asterids</taxon>
        <taxon>lamiids</taxon>
        <taxon>Solanales</taxon>
        <taxon>Solanaceae</taxon>
        <taxon>Solanoideae</taxon>
        <taxon>Solaneae</taxon>
        <taxon>Solanum</taxon>
        <taxon>Solanum subgen. Lycopersicon</taxon>
    </lineage>
</organism>
<dbReference type="SUPFAM" id="SSF47113">
    <property type="entry name" value="Histone-fold"/>
    <property type="match status" value="1"/>
</dbReference>
<reference evidence="2" key="2">
    <citation type="submission" date="2019-01" db="UniProtKB">
        <authorList>
            <consortium name="EnsemblPlants"/>
        </authorList>
    </citation>
    <scope>IDENTIFICATION</scope>
    <source>
        <strain evidence="2">cv. Heinz 1706</strain>
    </source>
</reference>
<dbReference type="Pfam" id="PF00808">
    <property type="entry name" value="CBFD_NFYB_HMF"/>
    <property type="match status" value="1"/>
</dbReference>
<dbReference type="STRING" id="4081.A0A3Q7G7C1"/>
<proteinExistence type="predicted"/>
<dbReference type="InterPro" id="IPR009072">
    <property type="entry name" value="Histone-fold"/>
</dbReference>
<protein>
    <recommendedName>
        <fullName evidence="1">Transcription factor CBF/NF-Y/archaeal histone domain-containing protein</fullName>
    </recommendedName>
</protein>
<dbReference type="Proteomes" id="UP000004994">
    <property type="component" value="Chromosome 3"/>
</dbReference>
<dbReference type="InParanoid" id="A0A3Q7G7C1"/>
<name>A0A3Q7G7C1_SOLLC</name>
<dbReference type="Gene3D" id="1.10.20.10">
    <property type="entry name" value="Histone, subunit A"/>
    <property type="match status" value="1"/>
</dbReference>
<reference evidence="2" key="1">
    <citation type="journal article" date="2012" name="Nature">
        <title>The tomato genome sequence provides insights into fleshy fruit evolution.</title>
        <authorList>
            <consortium name="Tomato Genome Consortium"/>
        </authorList>
    </citation>
    <scope>NUCLEOTIDE SEQUENCE [LARGE SCALE GENOMIC DNA]</scope>
    <source>
        <strain evidence="2">cv. Heinz 1706</strain>
    </source>
</reference>
<dbReference type="EnsemblPlants" id="Solyc03g058888.1.1">
    <property type="protein sequence ID" value="Solyc03g058888.1.1"/>
    <property type="gene ID" value="Solyc03g058888.1"/>
</dbReference>
<dbReference type="GO" id="GO:0000981">
    <property type="term" value="F:DNA-binding transcription factor activity, RNA polymerase II-specific"/>
    <property type="evidence" value="ECO:0000318"/>
    <property type="project" value="GO_Central"/>
</dbReference>
<dbReference type="GO" id="GO:0006357">
    <property type="term" value="P:regulation of transcription by RNA polymerase II"/>
    <property type="evidence" value="ECO:0000318"/>
    <property type="project" value="GO_Central"/>
</dbReference>
<sequence>MQLNLLGTQCRRCFGNPNRVKSRTLTDFKNRLLLPPTRIKKIIKKDKDLRMVAAESPILMVKAYVVHGDDATDPFTPSYVSFYAIVGNNGHDDNLIIKSLVIQNLARGN</sequence>
<evidence type="ECO:0000259" key="1">
    <source>
        <dbReference type="Pfam" id="PF00808"/>
    </source>
</evidence>
<evidence type="ECO:0000313" key="2">
    <source>
        <dbReference type="EnsemblPlants" id="Solyc03g058888.1.1"/>
    </source>
</evidence>
<dbReference type="AlphaFoldDB" id="A0A3Q7G7C1"/>
<accession>A0A3Q7G7C1</accession>
<keyword evidence="3" id="KW-1185">Reference proteome</keyword>
<dbReference type="Gramene" id="Solyc03g058888.1.1">
    <property type="protein sequence ID" value="Solyc03g058888.1.1"/>
    <property type="gene ID" value="Solyc03g058888.1"/>
</dbReference>
<dbReference type="GO" id="GO:0046982">
    <property type="term" value="F:protein heterodimerization activity"/>
    <property type="evidence" value="ECO:0007669"/>
    <property type="project" value="InterPro"/>
</dbReference>
<dbReference type="InterPro" id="IPR003958">
    <property type="entry name" value="CBFA_NFYB_domain"/>
</dbReference>